<name>A0AAP0MRJ0_9ROSI</name>
<dbReference type="PANTHER" id="PTHR12277:SF139">
    <property type="entry name" value="ALPHA_BETA-HYDROLASES SUPERFAMILY PROTEIN"/>
    <property type="match status" value="1"/>
</dbReference>
<accession>A0AAP0MRJ0</accession>
<evidence type="ECO:0000313" key="2">
    <source>
        <dbReference type="Proteomes" id="UP001428341"/>
    </source>
</evidence>
<proteinExistence type="predicted"/>
<organism evidence="1 2">
    <name type="scientific">Citrus x changshan-huyou</name>
    <dbReference type="NCBI Taxonomy" id="2935761"/>
    <lineage>
        <taxon>Eukaryota</taxon>
        <taxon>Viridiplantae</taxon>
        <taxon>Streptophyta</taxon>
        <taxon>Embryophyta</taxon>
        <taxon>Tracheophyta</taxon>
        <taxon>Spermatophyta</taxon>
        <taxon>Magnoliopsida</taxon>
        <taxon>eudicotyledons</taxon>
        <taxon>Gunneridae</taxon>
        <taxon>Pentapetalae</taxon>
        <taxon>rosids</taxon>
        <taxon>malvids</taxon>
        <taxon>Sapindales</taxon>
        <taxon>Rutaceae</taxon>
        <taxon>Aurantioideae</taxon>
        <taxon>Citrus</taxon>
    </lineage>
</organism>
<sequence length="120" mass="13344">MEQQPWAYAASKYWGSEIMSCTNPLLILSLENGTEDDVVNWLHGNKLWKMARDPYEPLWIKGGGHCNLELYPDYIRHLCSPNAKNVQNLVARNVAGNLNGQNVGYQAVSTVAGGLNVQNV</sequence>
<keyword evidence="2" id="KW-1185">Reference proteome</keyword>
<evidence type="ECO:0000313" key="1">
    <source>
        <dbReference type="EMBL" id="KAK9214990.1"/>
    </source>
</evidence>
<dbReference type="PANTHER" id="PTHR12277">
    <property type="entry name" value="ALPHA/BETA HYDROLASE DOMAIN-CONTAINING PROTEIN"/>
    <property type="match status" value="1"/>
</dbReference>
<gene>
    <name evidence="1" type="ORF">WN944_006993</name>
</gene>
<dbReference type="EMBL" id="JBCGBO010000003">
    <property type="protein sequence ID" value="KAK9214990.1"/>
    <property type="molecule type" value="Genomic_DNA"/>
</dbReference>
<dbReference type="Proteomes" id="UP001428341">
    <property type="component" value="Unassembled WGS sequence"/>
</dbReference>
<protein>
    <submittedName>
        <fullName evidence="1">Uncharacterized protein</fullName>
    </submittedName>
</protein>
<reference evidence="1 2" key="1">
    <citation type="submission" date="2024-05" db="EMBL/GenBank/DDBJ databases">
        <title>Haplotype-resolved chromosome-level genome assembly of Huyou (Citrus changshanensis).</title>
        <authorList>
            <person name="Miao C."/>
            <person name="Chen W."/>
            <person name="Wu Y."/>
            <person name="Wang L."/>
            <person name="Zhao S."/>
            <person name="Grierson D."/>
            <person name="Xu C."/>
            <person name="Chen K."/>
        </authorList>
    </citation>
    <scope>NUCLEOTIDE SEQUENCE [LARGE SCALE GENOMIC DNA]</scope>
    <source>
        <strain evidence="1">01-14</strain>
        <tissue evidence="1">Leaf</tissue>
    </source>
</reference>
<comment type="caution">
    <text evidence="1">The sequence shown here is derived from an EMBL/GenBank/DDBJ whole genome shotgun (WGS) entry which is preliminary data.</text>
</comment>
<dbReference type="AlphaFoldDB" id="A0AAP0MRJ0"/>